<accession>A0A8X7SZY0</accession>
<gene>
    <name evidence="11" type="ORF">A4X06_0g1230</name>
</gene>
<evidence type="ECO:0000259" key="9">
    <source>
        <dbReference type="Pfam" id="PF23097"/>
    </source>
</evidence>
<dbReference type="InterPro" id="IPR040382">
    <property type="entry name" value="NOL10/Enp2"/>
</dbReference>
<dbReference type="InterPro" id="IPR056550">
    <property type="entry name" value="NOL10_2nd"/>
</dbReference>
<evidence type="ECO:0000256" key="2">
    <source>
        <dbReference type="ARBA" id="ARBA00005264"/>
    </source>
</evidence>
<dbReference type="InterPro" id="IPR012580">
    <property type="entry name" value="NUC153"/>
</dbReference>
<evidence type="ECO:0000256" key="5">
    <source>
        <dbReference type="ARBA" id="ARBA00023242"/>
    </source>
</evidence>
<evidence type="ECO:0000256" key="3">
    <source>
        <dbReference type="ARBA" id="ARBA00022574"/>
    </source>
</evidence>
<dbReference type="SUPFAM" id="SSF50978">
    <property type="entry name" value="WD40 repeat-like"/>
    <property type="match status" value="1"/>
</dbReference>
<evidence type="ECO:0000256" key="1">
    <source>
        <dbReference type="ARBA" id="ARBA00004604"/>
    </source>
</evidence>
<reference evidence="11" key="2">
    <citation type="journal article" date="2019" name="IMA Fungus">
        <title>Genome sequencing and comparison of five Tilletia species to identify candidate genes for the detection of regulated species infecting wheat.</title>
        <authorList>
            <person name="Nguyen H.D.T."/>
            <person name="Sultana T."/>
            <person name="Kesanakurti P."/>
            <person name="Hambleton S."/>
        </authorList>
    </citation>
    <scope>NUCLEOTIDE SEQUENCE</scope>
    <source>
        <strain evidence="11">DAOMC 236426</strain>
    </source>
</reference>
<dbReference type="PANTHER" id="PTHR14927:SF0">
    <property type="entry name" value="NUCLEOLAR PROTEIN 10"/>
    <property type="match status" value="1"/>
</dbReference>
<feature type="domain" description="Nucleolar protein 10-like N-terminal" evidence="10">
    <location>
        <begin position="300"/>
        <end position="451"/>
    </location>
</feature>
<dbReference type="InterPro" id="IPR036322">
    <property type="entry name" value="WD40_repeat_dom_sf"/>
</dbReference>
<dbReference type="InterPro" id="IPR015943">
    <property type="entry name" value="WD40/YVTN_repeat-like_dom_sf"/>
</dbReference>
<evidence type="ECO:0000259" key="8">
    <source>
        <dbReference type="Pfam" id="PF08159"/>
    </source>
</evidence>
<protein>
    <recommendedName>
        <fullName evidence="13">NUC153 domain-containing protein</fullName>
    </recommendedName>
</protein>
<keyword evidence="6" id="KW-0175">Coiled coil</keyword>
<dbReference type="EMBL" id="LWDE02000076">
    <property type="protein sequence ID" value="KAE8253769.1"/>
    <property type="molecule type" value="Genomic_DNA"/>
</dbReference>
<dbReference type="Pfam" id="PF23097">
    <property type="entry name" value="NOL10_2nd"/>
    <property type="match status" value="1"/>
</dbReference>
<evidence type="ECO:0000313" key="12">
    <source>
        <dbReference type="Proteomes" id="UP000077684"/>
    </source>
</evidence>
<evidence type="ECO:0000256" key="4">
    <source>
        <dbReference type="ARBA" id="ARBA00022737"/>
    </source>
</evidence>
<sequence>MAGIVEHASVYTISGAGAGPSNSTASLNSTSLPDILRRSGSNNKRKKRRRADAKFGHVDDQIARIELIQDFEFPEASNRVRSSRDGLHIVATGTYKPQIRVWECEQLALKFERHTDAENVDFLLLSDDWTKSLHLQSDRTLEIHSQGGTHARIRIPKFGRALGYHFPSADAVVGAAGRDVFRLNLDQGRFLAPFELGGGHAEAHGTLTGVNALDINPAHGLASFGTEGAGVVELWDMRIRKRAGLLSIMTSTILDSALMSSRRALPGVTDLPSKAGGGSADEAAIRNAVASLSVTALASADDGLNLAVGTSTGHTLLYDLRMNRPYQSKDQGFGLPIKSLIWPGSNLSGLRKRSAAAAAASSSDAPSDVRNMVLSADAKIIKVWNSETGENAATITPPSSGLDLNDVHHIPGTGLVLGAVEGTQMAAWYVPLLGPAPKWCSFLDNLTTEMDAGGAGAGSKLGGAMGGSGKGVYEDFKFVDQAELERLNMAHLVGTALLRPYMHGYFVSLSLYEKARLLANPTAYADARERALRARLEKDAESRIRSGGRAELALKALDRKKAAAAAAGEVALDTIKVNRDLAKKLAEKAEKETKRKERMAGGSAASAAMAAASDAGGKEPSLLADNRFAELFTNPDYQVDVESREFAMLNPSTAAKMDRDREQGGRGDGHDSSDGEKDDGDGDDDSDGFEDVEDDAVAADSDDESGDSDSSEETQDRDPRRMPVSTAAGAKRAEKAQARPETSGSGGARRSTDNNSGPSSSGPGADRRRRPSQPKGKGSPGGKKYGGITISKGAGAEEGVGAGALDEEARSGRTRRRVVGRSASRNVMRK</sequence>
<comment type="caution">
    <text evidence="11">The sequence shown here is derived from an EMBL/GenBank/DDBJ whole genome shotgun (WGS) entry which is preliminary data.</text>
</comment>
<evidence type="ECO:0008006" key="13">
    <source>
        <dbReference type="Google" id="ProtNLM"/>
    </source>
</evidence>
<feature type="domain" description="Nucleolar protein 10-like N-terminal" evidence="10">
    <location>
        <begin position="62"/>
        <end position="250"/>
    </location>
</feature>
<dbReference type="GO" id="GO:0000462">
    <property type="term" value="P:maturation of SSU-rRNA from tricistronic rRNA transcript (SSU-rRNA, 5.8S rRNA, LSU-rRNA)"/>
    <property type="evidence" value="ECO:0007669"/>
    <property type="project" value="TreeGrafter"/>
</dbReference>
<keyword evidence="4" id="KW-0677">Repeat</keyword>
<dbReference type="GO" id="GO:0032040">
    <property type="term" value="C:small-subunit processome"/>
    <property type="evidence" value="ECO:0007669"/>
    <property type="project" value="TreeGrafter"/>
</dbReference>
<dbReference type="AlphaFoldDB" id="A0A8X7SZY0"/>
<feature type="compositionally biased region" description="Low complexity" evidence="7">
    <location>
        <begin position="20"/>
        <end position="42"/>
    </location>
</feature>
<organism evidence="11 12">
    <name type="scientific">Tilletia controversa</name>
    <name type="common">dwarf bunt fungus</name>
    <dbReference type="NCBI Taxonomy" id="13291"/>
    <lineage>
        <taxon>Eukaryota</taxon>
        <taxon>Fungi</taxon>
        <taxon>Dikarya</taxon>
        <taxon>Basidiomycota</taxon>
        <taxon>Ustilaginomycotina</taxon>
        <taxon>Exobasidiomycetes</taxon>
        <taxon>Tilletiales</taxon>
        <taxon>Tilletiaceae</taxon>
        <taxon>Tilletia</taxon>
    </lineage>
</organism>
<keyword evidence="3" id="KW-0853">WD repeat</keyword>
<dbReference type="InterPro" id="IPR056551">
    <property type="entry name" value="Beta-prop_NOL10_N"/>
</dbReference>
<feature type="compositionally biased region" description="Acidic residues" evidence="7">
    <location>
        <begin position="676"/>
        <end position="713"/>
    </location>
</feature>
<feature type="region of interest" description="Disordered" evidence="7">
    <location>
        <begin position="648"/>
        <end position="830"/>
    </location>
</feature>
<dbReference type="Gene3D" id="2.130.10.10">
    <property type="entry name" value="YVTN repeat-like/Quinoprotein amine dehydrogenase"/>
    <property type="match status" value="1"/>
</dbReference>
<feature type="region of interest" description="Disordered" evidence="7">
    <location>
        <begin position="19"/>
        <end position="54"/>
    </location>
</feature>
<name>A0A8X7SZY0_9BASI</name>
<reference evidence="11" key="1">
    <citation type="submission" date="2016-04" db="EMBL/GenBank/DDBJ databases">
        <authorList>
            <person name="Nguyen H.D."/>
            <person name="Samba Siva P."/>
            <person name="Cullis J."/>
            <person name="Levesque C.A."/>
            <person name="Hambleton S."/>
        </authorList>
    </citation>
    <scope>NUCLEOTIDE SEQUENCE</scope>
    <source>
        <strain evidence="11">DAOMC 236426</strain>
    </source>
</reference>
<dbReference type="Pfam" id="PF23098">
    <property type="entry name" value="Beta-prop_NOL10_N"/>
    <property type="match status" value="2"/>
</dbReference>
<keyword evidence="5" id="KW-0539">Nucleus</keyword>
<feature type="compositionally biased region" description="Basic and acidic residues" evidence="7">
    <location>
        <begin position="656"/>
        <end position="675"/>
    </location>
</feature>
<feature type="domain" description="Nucleolar protein 10-like second" evidence="9">
    <location>
        <begin position="472"/>
        <end position="520"/>
    </location>
</feature>
<comment type="subcellular location">
    <subcellularLocation>
        <location evidence="1">Nucleus</location>
        <location evidence="1">Nucleolus</location>
    </subcellularLocation>
</comment>
<evidence type="ECO:0000313" key="11">
    <source>
        <dbReference type="EMBL" id="KAE8253769.1"/>
    </source>
</evidence>
<feature type="compositionally biased region" description="Low complexity" evidence="7">
    <location>
        <begin position="753"/>
        <end position="764"/>
    </location>
</feature>
<comment type="similarity">
    <text evidence="2">Belongs to the WD repeat NOL10/ENP2 family.</text>
</comment>
<dbReference type="Pfam" id="PF08159">
    <property type="entry name" value="NUC153"/>
    <property type="match status" value="1"/>
</dbReference>
<proteinExistence type="inferred from homology"/>
<dbReference type="GO" id="GO:0030686">
    <property type="term" value="C:90S preribosome"/>
    <property type="evidence" value="ECO:0007669"/>
    <property type="project" value="TreeGrafter"/>
</dbReference>
<dbReference type="PANTHER" id="PTHR14927">
    <property type="entry name" value="NUCLEOLAR PROTEIN 10"/>
    <property type="match status" value="1"/>
</dbReference>
<keyword evidence="12" id="KW-1185">Reference proteome</keyword>
<evidence type="ECO:0000256" key="6">
    <source>
        <dbReference type="SAM" id="Coils"/>
    </source>
</evidence>
<feature type="compositionally biased region" description="Low complexity" evidence="7">
    <location>
        <begin position="820"/>
        <end position="830"/>
    </location>
</feature>
<evidence type="ECO:0000259" key="10">
    <source>
        <dbReference type="Pfam" id="PF23098"/>
    </source>
</evidence>
<dbReference type="Proteomes" id="UP000077684">
    <property type="component" value="Unassembled WGS sequence"/>
</dbReference>
<evidence type="ECO:0000256" key="7">
    <source>
        <dbReference type="SAM" id="MobiDB-lite"/>
    </source>
</evidence>
<feature type="domain" description="NUC153" evidence="8">
    <location>
        <begin position="625"/>
        <end position="653"/>
    </location>
</feature>
<feature type="coiled-coil region" evidence="6">
    <location>
        <begin position="572"/>
        <end position="599"/>
    </location>
</feature>